<protein>
    <submittedName>
        <fullName evidence="1">Uncharacterized protein</fullName>
    </submittedName>
</protein>
<comment type="caution">
    <text evidence="1">The sequence shown here is derived from an EMBL/GenBank/DDBJ whole genome shotgun (WGS) entry which is preliminary data.</text>
</comment>
<accession>A0AAN7XZA1</accession>
<dbReference type="AlphaFoldDB" id="A0AAN7XZA1"/>
<organism evidence="1 2">
    <name type="scientific">Eleginops maclovinus</name>
    <name type="common">Patagonian blennie</name>
    <name type="synonym">Eleginus maclovinus</name>
    <dbReference type="NCBI Taxonomy" id="56733"/>
    <lineage>
        <taxon>Eukaryota</taxon>
        <taxon>Metazoa</taxon>
        <taxon>Chordata</taxon>
        <taxon>Craniata</taxon>
        <taxon>Vertebrata</taxon>
        <taxon>Euteleostomi</taxon>
        <taxon>Actinopterygii</taxon>
        <taxon>Neopterygii</taxon>
        <taxon>Teleostei</taxon>
        <taxon>Neoteleostei</taxon>
        <taxon>Acanthomorphata</taxon>
        <taxon>Eupercaria</taxon>
        <taxon>Perciformes</taxon>
        <taxon>Notothenioidei</taxon>
        <taxon>Eleginopidae</taxon>
        <taxon>Eleginops</taxon>
    </lineage>
</organism>
<reference evidence="1 2" key="1">
    <citation type="journal article" date="2023" name="Genes (Basel)">
        <title>Chromosome-Level Genome Assembly and Circadian Gene Repertoire of the Patagonia Blennie Eleginops maclovinus-The Closest Ancestral Proxy of Antarctic Cryonotothenioids.</title>
        <authorList>
            <person name="Cheng C.C."/>
            <person name="Rivera-Colon A.G."/>
            <person name="Minhas B.F."/>
            <person name="Wilson L."/>
            <person name="Rayamajhi N."/>
            <person name="Vargas-Chacoff L."/>
            <person name="Catchen J.M."/>
        </authorList>
    </citation>
    <scope>NUCLEOTIDE SEQUENCE [LARGE SCALE GENOMIC DNA]</scope>
    <source>
        <strain evidence="1">JMC-PN-2008</strain>
    </source>
</reference>
<dbReference type="Proteomes" id="UP001346869">
    <property type="component" value="Unassembled WGS sequence"/>
</dbReference>
<evidence type="ECO:0000313" key="2">
    <source>
        <dbReference type="Proteomes" id="UP001346869"/>
    </source>
</evidence>
<evidence type="ECO:0000313" key="1">
    <source>
        <dbReference type="EMBL" id="KAK5869541.1"/>
    </source>
</evidence>
<reference evidence="1 2" key="2">
    <citation type="journal article" date="2023" name="Mol. Biol. Evol.">
        <title>Genomics of Secondarily Temperate Adaptation in the Only Non-Antarctic Icefish.</title>
        <authorList>
            <person name="Rivera-Colon A.G."/>
            <person name="Rayamajhi N."/>
            <person name="Minhas B.F."/>
            <person name="Madrigal G."/>
            <person name="Bilyk K.T."/>
            <person name="Yoon V."/>
            <person name="Hune M."/>
            <person name="Gregory S."/>
            <person name="Cheng C.H.C."/>
            <person name="Catchen J.M."/>
        </authorList>
    </citation>
    <scope>NUCLEOTIDE SEQUENCE [LARGE SCALE GENOMIC DNA]</scope>
    <source>
        <strain evidence="1">JMC-PN-2008</strain>
    </source>
</reference>
<sequence>MADCLPAWMAVRSRGAAMSCHAVICQGREKETETHIIISLLIARKGESNPACRRISHDPPLQSVACDVVPLHDNNMDVDAGMTVRDIRVSVGFAHGI</sequence>
<gene>
    <name evidence="1" type="ORF">PBY51_024249</name>
</gene>
<proteinExistence type="predicted"/>
<name>A0AAN7XZA1_ELEMC</name>
<dbReference type="EMBL" id="JAUZQC010000006">
    <property type="protein sequence ID" value="KAK5869541.1"/>
    <property type="molecule type" value="Genomic_DNA"/>
</dbReference>
<keyword evidence="2" id="KW-1185">Reference proteome</keyword>